<organism evidence="1 2">
    <name type="scientific">Gopherus agassizii</name>
    <name type="common">Agassiz's desert tortoise</name>
    <dbReference type="NCBI Taxonomy" id="38772"/>
    <lineage>
        <taxon>Eukaryota</taxon>
        <taxon>Metazoa</taxon>
        <taxon>Chordata</taxon>
        <taxon>Craniata</taxon>
        <taxon>Vertebrata</taxon>
        <taxon>Euteleostomi</taxon>
        <taxon>Archelosauria</taxon>
        <taxon>Testudinata</taxon>
        <taxon>Testudines</taxon>
        <taxon>Cryptodira</taxon>
        <taxon>Durocryptodira</taxon>
        <taxon>Testudinoidea</taxon>
        <taxon>Testudinidae</taxon>
        <taxon>Gopherus</taxon>
    </lineage>
</organism>
<dbReference type="Proteomes" id="UP000291020">
    <property type="component" value="Unassembled WGS sequence"/>
</dbReference>
<keyword evidence="2" id="KW-1185">Reference proteome</keyword>
<reference evidence="1" key="2">
    <citation type="submission" date="2025-08" db="UniProtKB">
        <authorList>
            <consortium name="Ensembl"/>
        </authorList>
    </citation>
    <scope>IDENTIFICATION</scope>
</reference>
<evidence type="ECO:0000313" key="1">
    <source>
        <dbReference type="Ensembl" id="ENSGAGP00000013057.1"/>
    </source>
</evidence>
<proteinExistence type="predicted"/>
<dbReference type="AlphaFoldDB" id="A0A452HE16"/>
<accession>A0A452HE16</accession>
<sequence>MSRQLNARVGGCSRGFSSVSAIVSSGDRSSCTPLSRGRSRHCVFGSRSLYDLDWTKSISNSLIGGGCAEHWPNFTPIDIAGETGAGLRQQRMLSKVPPRASTNARIAQELQTALIGKTSLKQEN</sequence>
<reference evidence="1" key="3">
    <citation type="submission" date="2025-09" db="UniProtKB">
        <authorList>
            <consortium name="Ensembl"/>
        </authorList>
    </citation>
    <scope>IDENTIFICATION</scope>
</reference>
<dbReference type="Ensembl" id="ENSGAGT00000014955.1">
    <property type="protein sequence ID" value="ENSGAGP00000013057.1"/>
    <property type="gene ID" value="ENSGAGG00000010015.1"/>
</dbReference>
<name>A0A452HE16_9SAUR</name>
<evidence type="ECO:0000313" key="2">
    <source>
        <dbReference type="Proteomes" id="UP000291020"/>
    </source>
</evidence>
<protein>
    <submittedName>
        <fullName evidence="1">Uncharacterized protein</fullName>
    </submittedName>
</protein>
<reference evidence="2" key="1">
    <citation type="journal article" date="2017" name="PLoS ONE">
        <title>The Agassiz's desert tortoise genome provides a resource for the conservation of a threatened species.</title>
        <authorList>
            <person name="Tollis M."/>
            <person name="DeNardo D.F."/>
            <person name="Cornelius J.A."/>
            <person name="Dolby G.A."/>
            <person name="Edwards T."/>
            <person name="Henen B.T."/>
            <person name="Karl A.E."/>
            <person name="Murphy R.W."/>
            <person name="Kusumi K."/>
        </authorList>
    </citation>
    <scope>NUCLEOTIDE SEQUENCE [LARGE SCALE GENOMIC DNA]</scope>
</reference>